<dbReference type="Gene3D" id="3.40.1050.10">
    <property type="entry name" value="Carbonic anhydrase"/>
    <property type="match status" value="1"/>
</dbReference>
<dbReference type="SUPFAM" id="SSF53056">
    <property type="entry name" value="beta-carbonic anhydrase, cab"/>
    <property type="match status" value="1"/>
</dbReference>
<keyword evidence="7" id="KW-1185">Reference proteome</keyword>
<name>A0A8H5CXL8_9AGAR</name>
<dbReference type="PANTHER" id="PTHR43175:SF3">
    <property type="entry name" value="CARBON DISULFIDE HYDROLASE"/>
    <property type="match status" value="1"/>
</dbReference>
<feature type="binding site" evidence="4">
    <location>
        <position position="169"/>
    </location>
    <ligand>
        <name>Zn(2+)</name>
        <dbReference type="ChEBI" id="CHEBI:29105"/>
    </ligand>
</feature>
<dbReference type="OrthoDB" id="10248475at2759"/>
<evidence type="ECO:0000313" key="6">
    <source>
        <dbReference type="EMBL" id="KAF5349820.1"/>
    </source>
</evidence>
<dbReference type="InterPro" id="IPR036874">
    <property type="entry name" value="Carbonic_anhydrase_sf"/>
</dbReference>
<accession>A0A8H5CXL8</accession>
<comment type="caution">
    <text evidence="6">The sequence shown here is derived from an EMBL/GenBank/DDBJ whole genome shotgun (WGS) entry which is preliminary data.</text>
</comment>
<dbReference type="Proteomes" id="UP000559256">
    <property type="component" value="Unassembled WGS sequence"/>
</dbReference>
<dbReference type="Pfam" id="PF00484">
    <property type="entry name" value="Pro_CA"/>
    <property type="match status" value="1"/>
</dbReference>
<gene>
    <name evidence="6" type="ORF">D9758_010239</name>
</gene>
<protein>
    <recommendedName>
        <fullName evidence="5">Carbonic anhydrase</fullName>
        <ecNumber evidence="5">4.2.1.1</ecNumber>
    </recommendedName>
    <alternativeName>
        <fullName evidence="5">Carbonate dehydratase</fullName>
    </alternativeName>
</protein>
<organism evidence="6 7">
    <name type="scientific">Tetrapyrgos nigripes</name>
    <dbReference type="NCBI Taxonomy" id="182062"/>
    <lineage>
        <taxon>Eukaryota</taxon>
        <taxon>Fungi</taxon>
        <taxon>Dikarya</taxon>
        <taxon>Basidiomycota</taxon>
        <taxon>Agaricomycotina</taxon>
        <taxon>Agaricomycetes</taxon>
        <taxon>Agaricomycetidae</taxon>
        <taxon>Agaricales</taxon>
        <taxon>Marasmiineae</taxon>
        <taxon>Marasmiaceae</taxon>
        <taxon>Tetrapyrgos</taxon>
    </lineage>
</organism>
<feature type="binding site" evidence="4">
    <location>
        <position position="117"/>
    </location>
    <ligand>
        <name>Zn(2+)</name>
        <dbReference type="ChEBI" id="CHEBI:29105"/>
    </ligand>
</feature>
<dbReference type="EMBL" id="JAACJM010000079">
    <property type="protein sequence ID" value="KAF5349820.1"/>
    <property type="molecule type" value="Genomic_DNA"/>
</dbReference>
<dbReference type="GO" id="GO:0004089">
    <property type="term" value="F:carbonate dehydratase activity"/>
    <property type="evidence" value="ECO:0007669"/>
    <property type="project" value="UniProtKB-UniRule"/>
</dbReference>
<dbReference type="EC" id="4.2.1.1" evidence="5"/>
<comment type="function">
    <text evidence="5">Reversible hydration of carbon dioxide.</text>
</comment>
<keyword evidence="2 4" id="KW-0479">Metal-binding</keyword>
<evidence type="ECO:0000256" key="3">
    <source>
        <dbReference type="ARBA" id="ARBA00022833"/>
    </source>
</evidence>
<dbReference type="AlphaFoldDB" id="A0A8H5CXL8"/>
<evidence type="ECO:0000256" key="2">
    <source>
        <dbReference type="ARBA" id="ARBA00022723"/>
    </source>
</evidence>
<keyword evidence="5" id="KW-0456">Lyase</keyword>
<reference evidence="6 7" key="1">
    <citation type="journal article" date="2020" name="ISME J.">
        <title>Uncovering the hidden diversity of litter-decomposition mechanisms in mushroom-forming fungi.</title>
        <authorList>
            <person name="Floudas D."/>
            <person name="Bentzer J."/>
            <person name="Ahren D."/>
            <person name="Johansson T."/>
            <person name="Persson P."/>
            <person name="Tunlid A."/>
        </authorList>
    </citation>
    <scope>NUCLEOTIDE SEQUENCE [LARGE SCALE GENOMIC DNA]</scope>
    <source>
        <strain evidence="6 7">CBS 291.85</strain>
    </source>
</reference>
<proteinExistence type="inferred from homology"/>
<keyword evidence="3 4" id="KW-0862">Zinc</keyword>
<comment type="cofactor">
    <cofactor evidence="4">
        <name>Zn(2+)</name>
        <dbReference type="ChEBI" id="CHEBI:29105"/>
    </cofactor>
    <text evidence="4">Binds 1 zinc ion per subunit.</text>
</comment>
<evidence type="ECO:0000313" key="7">
    <source>
        <dbReference type="Proteomes" id="UP000559256"/>
    </source>
</evidence>
<dbReference type="PANTHER" id="PTHR43175">
    <property type="entry name" value="CARBONIC ANHYDRASE"/>
    <property type="match status" value="1"/>
</dbReference>
<evidence type="ECO:0000256" key="1">
    <source>
        <dbReference type="ARBA" id="ARBA00006217"/>
    </source>
</evidence>
<evidence type="ECO:0000256" key="5">
    <source>
        <dbReference type="RuleBase" id="RU003956"/>
    </source>
</evidence>
<comment type="similarity">
    <text evidence="1 5">Belongs to the beta-class carbonic anhydrase family.</text>
</comment>
<sequence>MTVTWLESLLLQTRTPYYDGVVTVTPGDSEYSRNRALKTGNAHVKNINPIPFLCTPVPLARVQPTLVMSTTTYETSPVIPSQELLDRNLKYAENHKGKVGEENWGHFPKTAIITCMDCRLHPQKQLGLADSDTTIIRNGGGEVRELIRSILITQNFGTRHFVLIKHTDCGYFNTTIDEVIKGFKAHAKDPNAIDALADKIRPENGPKLSIDKFVLRDVEYLRRVL</sequence>
<feature type="binding site" evidence="4">
    <location>
        <position position="166"/>
    </location>
    <ligand>
        <name>Zn(2+)</name>
        <dbReference type="ChEBI" id="CHEBI:29105"/>
    </ligand>
</feature>
<dbReference type="GO" id="GO:0008270">
    <property type="term" value="F:zinc ion binding"/>
    <property type="evidence" value="ECO:0007669"/>
    <property type="project" value="UniProtKB-UniRule"/>
</dbReference>
<dbReference type="InterPro" id="IPR001765">
    <property type="entry name" value="Carbonic_anhydrase"/>
</dbReference>
<feature type="binding site" evidence="4">
    <location>
        <position position="115"/>
    </location>
    <ligand>
        <name>Zn(2+)</name>
        <dbReference type="ChEBI" id="CHEBI:29105"/>
    </ligand>
</feature>
<evidence type="ECO:0000256" key="4">
    <source>
        <dbReference type="PIRSR" id="PIRSR601765-1"/>
    </source>
</evidence>
<comment type="catalytic activity">
    <reaction evidence="5">
        <text>hydrogencarbonate + H(+) = CO2 + H2O</text>
        <dbReference type="Rhea" id="RHEA:10748"/>
        <dbReference type="ChEBI" id="CHEBI:15377"/>
        <dbReference type="ChEBI" id="CHEBI:15378"/>
        <dbReference type="ChEBI" id="CHEBI:16526"/>
        <dbReference type="ChEBI" id="CHEBI:17544"/>
        <dbReference type="EC" id="4.2.1.1"/>
    </reaction>
</comment>